<keyword evidence="2" id="KW-1185">Reference proteome</keyword>
<evidence type="ECO:0000313" key="1">
    <source>
        <dbReference type="EMBL" id="MQY23133.1"/>
    </source>
</evidence>
<accession>A0A7K0DBG6</accession>
<evidence type="ECO:0008006" key="3">
    <source>
        <dbReference type="Google" id="ProtNLM"/>
    </source>
</evidence>
<protein>
    <recommendedName>
        <fullName evidence="3">Immunity protein 49</fullName>
    </recommendedName>
</protein>
<dbReference type="Pfam" id="PF15575">
    <property type="entry name" value="Imm49"/>
    <property type="match status" value="1"/>
</dbReference>
<dbReference type="EMBL" id="WEGK01000017">
    <property type="protein sequence ID" value="MQY23133.1"/>
    <property type="molecule type" value="Genomic_DNA"/>
</dbReference>
<comment type="caution">
    <text evidence="1">The sequence shown here is derived from an EMBL/GenBank/DDBJ whole genome shotgun (WGS) entry which is preliminary data.</text>
</comment>
<name>A0A7K0DBG6_9NOCA</name>
<organism evidence="1 2">
    <name type="scientific">Nocardia macrotermitis</name>
    <dbReference type="NCBI Taxonomy" id="2585198"/>
    <lineage>
        <taxon>Bacteria</taxon>
        <taxon>Bacillati</taxon>
        <taxon>Actinomycetota</taxon>
        <taxon>Actinomycetes</taxon>
        <taxon>Mycobacteriales</taxon>
        <taxon>Nocardiaceae</taxon>
        <taxon>Nocardia</taxon>
    </lineage>
</organism>
<dbReference type="AlphaFoldDB" id="A0A7K0DBG6"/>
<proteinExistence type="predicted"/>
<dbReference type="Proteomes" id="UP000438448">
    <property type="component" value="Unassembled WGS sequence"/>
</dbReference>
<reference evidence="1 2" key="1">
    <citation type="submission" date="2019-10" db="EMBL/GenBank/DDBJ databases">
        <title>Nocardia macrotermitis sp. nov. and Nocardia aurantia sp. nov., isolated from the gut of fungus growing-termite Macrotermes natalensis.</title>
        <authorList>
            <person name="Benndorf R."/>
            <person name="Schwitalla J."/>
            <person name="Martin K."/>
            <person name="De Beer W."/>
            <person name="Kaster A.-K."/>
            <person name="Vollmers J."/>
            <person name="Poulsen M."/>
            <person name="Beemelmanns C."/>
        </authorList>
    </citation>
    <scope>NUCLEOTIDE SEQUENCE [LARGE SCALE GENOMIC DNA]</scope>
    <source>
        <strain evidence="1 2">RB20</strain>
    </source>
</reference>
<evidence type="ECO:0000313" key="2">
    <source>
        <dbReference type="Proteomes" id="UP000438448"/>
    </source>
</evidence>
<gene>
    <name evidence="1" type="ORF">NRB20_62600</name>
</gene>
<dbReference type="InterPro" id="IPR029074">
    <property type="entry name" value="Imm49"/>
</dbReference>
<sequence>MTRTVETHWTAGPNAEQYAVSMGASVAKSINRLETSPEMIDSAFSKTMQYMQAQCTVDPAAVLGKTWESVVTAMQVGSAMFAITSRTEGTVECRIDHEIRQLPAIGPRTFPNVGQWLNAFWLAIVCRDQDRMTQLCNFPVERLREAEGETDEFVYLWADTLQTYWLRRPGVVEKLTATINASYPDVATLMPKDRLEKLVYQPINLFHRFLTEDRAGFDDALVEALELHKMYWTADEDRAKKTAGRIALGPLAITCFAYDGEFPIDVESGYIPKELVQRGWLGEFPV</sequence>